<dbReference type="EC" id="2.8.3.8" evidence="3"/>
<dbReference type="SUPFAM" id="SSF100950">
    <property type="entry name" value="NagB/RpiA/CoA transferase-like"/>
    <property type="match status" value="2"/>
</dbReference>
<evidence type="ECO:0000313" key="6">
    <source>
        <dbReference type="EMBL" id="BCM81681.1"/>
    </source>
</evidence>
<gene>
    <name evidence="6" type="ORF">mvi_01420</name>
</gene>
<evidence type="ECO:0000256" key="5">
    <source>
        <dbReference type="SAM" id="MobiDB-lite"/>
    </source>
</evidence>
<keyword evidence="2 3" id="KW-0808">Transferase</keyword>
<dbReference type="SMART" id="SM00882">
    <property type="entry name" value="CoA_trans"/>
    <property type="match status" value="1"/>
</dbReference>
<feature type="region of interest" description="Disordered" evidence="5">
    <location>
        <begin position="517"/>
        <end position="540"/>
    </location>
</feature>
<reference evidence="6" key="1">
    <citation type="submission" date="2020-11" db="EMBL/GenBank/DDBJ databases">
        <title>Complete genome sequence of a novel pathogenic Methylobacterium strain isolated from rice in Vietnam.</title>
        <authorList>
            <person name="Lai K."/>
            <person name="Okazaki S."/>
            <person name="Higashi K."/>
            <person name="Mori H."/>
            <person name="Toyoda A."/>
            <person name="Kurokawa K."/>
        </authorList>
    </citation>
    <scope>NUCLEOTIDE SEQUENCE</scope>
    <source>
        <strain evidence="6">VL1</strain>
    </source>
</reference>
<organism evidence="6 7">
    <name type="scientific">Methylobacterium indicum</name>
    <dbReference type="NCBI Taxonomy" id="1775910"/>
    <lineage>
        <taxon>Bacteria</taxon>
        <taxon>Pseudomonadati</taxon>
        <taxon>Pseudomonadota</taxon>
        <taxon>Alphaproteobacteria</taxon>
        <taxon>Hyphomicrobiales</taxon>
        <taxon>Methylobacteriaceae</taxon>
        <taxon>Methylobacterium</taxon>
    </lineage>
</organism>
<dbReference type="EMBL" id="AP024145">
    <property type="protein sequence ID" value="BCM81681.1"/>
    <property type="molecule type" value="Genomic_DNA"/>
</dbReference>
<dbReference type="InterPro" id="IPR004165">
    <property type="entry name" value="CoA_trans_fam_I"/>
</dbReference>
<comment type="catalytic activity">
    <reaction evidence="3">
        <text>an acyl-CoA + acetate = a carboxylate + acetyl-CoA</text>
        <dbReference type="Rhea" id="RHEA:13381"/>
        <dbReference type="ChEBI" id="CHEBI:29067"/>
        <dbReference type="ChEBI" id="CHEBI:30089"/>
        <dbReference type="ChEBI" id="CHEBI:57288"/>
        <dbReference type="ChEBI" id="CHEBI:58342"/>
        <dbReference type="EC" id="2.8.3.8"/>
    </reaction>
</comment>
<accession>A0A8H9C374</accession>
<evidence type="ECO:0000256" key="1">
    <source>
        <dbReference type="ARBA" id="ARBA00007154"/>
    </source>
</evidence>
<dbReference type="AlphaFoldDB" id="A0A8H9C374"/>
<protein>
    <recommendedName>
        <fullName evidence="3">Acetate CoA-transferase YdiF</fullName>
        <ecNumber evidence="3">2.8.3.8</ecNumber>
    </recommendedName>
</protein>
<dbReference type="GO" id="GO:0046952">
    <property type="term" value="P:ketone body catabolic process"/>
    <property type="evidence" value="ECO:0007669"/>
    <property type="project" value="InterPro"/>
</dbReference>
<evidence type="ECO:0000313" key="7">
    <source>
        <dbReference type="Proteomes" id="UP000663508"/>
    </source>
</evidence>
<evidence type="ECO:0000256" key="2">
    <source>
        <dbReference type="ARBA" id="ARBA00022679"/>
    </source>
</evidence>
<dbReference type="RefSeq" id="WP_244748811.1">
    <property type="nucleotide sequence ID" value="NZ_AP024145.1"/>
</dbReference>
<dbReference type="Gene3D" id="3.40.1080.10">
    <property type="entry name" value="Glutaconate Coenzyme A-transferase"/>
    <property type="match status" value="2"/>
</dbReference>
<dbReference type="KEGG" id="mind:mvi_01420"/>
<comment type="function">
    <text evidence="3">CoA transferase having broad substrate specificity for short-chain acyl-CoA thioesters with the activity decreasing when the length of the carboxylic acid chain exceeds four carbons.</text>
</comment>
<comment type="similarity">
    <text evidence="1 3">Belongs to the 3-oxoacid CoA-transferase family.</text>
</comment>
<proteinExistence type="inferred from homology"/>
<dbReference type="GO" id="GO:0008775">
    <property type="term" value="F:acetate CoA-transferase activity"/>
    <property type="evidence" value="ECO:0007669"/>
    <property type="project" value="UniProtKB-EC"/>
</dbReference>
<evidence type="ECO:0000256" key="3">
    <source>
        <dbReference type="PIRNR" id="PIRNR000858"/>
    </source>
</evidence>
<feature type="active site" description="5-glutamyl coenzyme A thioester intermediate" evidence="4">
    <location>
        <position position="320"/>
    </location>
</feature>
<name>A0A8H9C374_9HYPH</name>
<dbReference type="Pfam" id="PF01144">
    <property type="entry name" value="CoA_trans"/>
    <property type="match status" value="1"/>
</dbReference>
<dbReference type="Proteomes" id="UP000663508">
    <property type="component" value="Chromosome"/>
</dbReference>
<dbReference type="PANTHER" id="PTHR43293:SF1">
    <property type="entry name" value="ACETATE COA-TRANSFERASE YDIF"/>
    <property type="match status" value="1"/>
</dbReference>
<dbReference type="InterPro" id="IPR014388">
    <property type="entry name" value="3-oxoacid_CoA-transferase"/>
</dbReference>
<dbReference type="InterPro" id="IPR037171">
    <property type="entry name" value="NagB/RpiA_transferase-like"/>
</dbReference>
<evidence type="ECO:0000256" key="4">
    <source>
        <dbReference type="PIRSR" id="PIRSR000858-1"/>
    </source>
</evidence>
<sequence>MKVITASQAAALVRDGDTVLIGGSGSGHAVPEGLIEAVERRFLAERAPRDITSIHPVGLGDRGERGASRFAHPGLLKRIVCGTIVDAPPVAAMAARNEIEAYTLPQGALSQLTREIAAGRPGLITHVGLHTFVDPRQAGGRQSARSTEDLVELVEMKGREWLYYKPFHVDVAFLRGTTADEDGNISMEHEAIFGDMLSMAQATRACGGLVIVQVKRLARRGTLPGKSVKVPGMLVDAVVVVPDQAQTYQTSYDPSFAGEVRIPLDSFPSLPLDERKIVARRAAMELAPGAICNIGSGICTGIGLVAAEEGILDAIVLTNEQGLIGGAPASGLDAGAGRNYWAMIDQPYQFDFYDGGGLDIAFLSAVEVDPQGSVNISRFAGRVVGIGGFVNISQNARKMVFGGTLTAGGLKVAAEDGRLVIVQEGKHRKFVPELEQVSYNGRYARERGQTTMFVTERAVFQTGERGLELIEIAPGIDLERDVLGQMNFRPHVADDLRTMDARLFRPGPMGLAATLAGRTRAPHPRLSPEGGASAGTGAGR</sequence>
<dbReference type="PIRSF" id="PIRSF000858">
    <property type="entry name" value="SCOT-t"/>
    <property type="match status" value="1"/>
</dbReference>
<dbReference type="PANTHER" id="PTHR43293">
    <property type="entry name" value="ACETATE COA-TRANSFERASE YDIF"/>
    <property type="match status" value="1"/>
</dbReference>